<protein>
    <submittedName>
        <fullName evidence="5">Uncharacterized protein</fullName>
    </submittedName>
</protein>
<dbReference type="EMBL" id="WKJO01000001">
    <property type="protein sequence ID" value="MRX22583.1"/>
    <property type="molecule type" value="Genomic_DNA"/>
</dbReference>
<keyword evidence="2" id="KW-1133">Transmembrane helix</keyword>
<evidence type="ECO:0000313" key="5">
    <source>
        <dbReference type="EMBL" id="MRX22583.1"/>
    </source>
</evidence>
<feature type="compositionally biased region" description="Polar residues" evidence="1">
    <location>
        <begin position="266"/>
        <end position="281"/>
    </location>
</feature>
<evidence type="ECO:0000313" key="6">
    <source>
        <dbReference type="Proteomes" id="UP000439022"/>
    </source>
</evidence>
<gene>
    <name evidence="5" type="ORF">GJR96_11535</name>
</gene>
<feature type="region of interest" description="Disordered" evidence="1">
    <location>
        <begin position="261"/>
        <end position="281"/>
    </location>
</feature>
<keyword evidence="6" id="KW-1185">Reference proteome</keyword>
<keyword evidence="2" id="KW-0812">Transmembrane</keyword>
<evidence type="ECO:0000259" key="4">
    <source>
        <dbReference type="Pfam" id="PF26238"/>
    </source>
</evidence>
<feature type="transmembrane region" description="Helical" evidence="2">
    <location>
        <begin position="21"/>
        <end position="39"/>
    </location>
</feature>
<sequence>MSGRRISLDPEMKQPLLRSPIGIPLVFLTVMCGTLGWLVWSPYGLVLGVLPPAVVFGFAAFELRGTTLPKLPPAKSAVSTVASPSPPLALGGRVDLVSDLYEAGVLTDDESDRLAVSKEFASDWRRRMIAMDGRDHDQTALAELLGVDDSRVEMGWDEDGLFARLDSNAIGHWMSRAAFVADLTAVVTFRRHYPDWWQLTTADRNRVLGALRLSLHTCPTCDGAVEIDTERVDEDEDGRKRHVTAACRGCNAELFDAVVEEERADVSSTDTEAGTPPRSTR</sequence>
<dbReference type="InterPro" id="IPR058775">
    <property type="entry name" value="DUF8054_M"/>
</dbReference>
<dbReference type="Pfam" id="PF26238">
    <property type="entry name" value="DUF8054_M"/>
    <property type="match status" value="1"/>
</dbReference>
<feature type="domain" description="DUF8054" evidence="3">
    <location>
        <begin position="217"/>
        <end position="256"/>
    </location>
</feature>
<dbReference type="Pfam" id="PF26237">
    <property type="entry name" value="DUF8054_C"/>
    <property type="match status" value="1"/>
</dbReference>
<organism evidence="5 6">
    <name type="scientific">Haloferax litoreum</name>
    <dbReference type="NCBI Taxonomy" id="2666140"/>
    <lineage>
        <taxon>Archaea</taxon>
        <taxon>Methanobacteriati</taxon>
        <taxon>Methanobacteriota</taxon>
        <taxon>Stenosarchaea group</taxon>
        <taxon>Halobacteria</taxon>
        <taxon>Halobacteriales</taxon>
        <taxon>Haloferacaceae</taxon>
        <taxon>Haloferax</taxon>
    </lineage>
</organism>
<accession>A0A6A8GHD1</accession>
<dbReference type="AlphaFoldDB" id="A0A6A8GHD1"/>
<feature type="domain" description="DUF8054" evidence="4">
    <location>
        <begin position="96"/>
        <end position="213"/>
    </location>
</feature>
<dbReference type="InterPro" id="IPR058675">
    <property type="entry name" value="DUF8054_C"/>
</dbReference>
<feature type="transmembrane region" description="Helical" evidence="2">
    <location>
        <begin position="45"/>
        <end position="63"/>
    </location>
</feature>
<evidence type="ECO:0000256" key="1">
    <source>
        <dbReference type="SAM" id="MobiDB-lite"/>
    </source>
</evidence>
<comment type="caution">
    <text evidence="5">The sequence shown here is derived from an EMBL/GenBank/DDBJ whole genome shotgun (WGS) entry which is preliminary data.</text>
</comment>
<dbReference type="Proteomes" id="UP000439022">
    <property type="component" value="Unassembled WGS sequence"/>
</dbReference>
<proteinExistence type="predicted"/>
<keyword evidence="2" id="KW-0472">Membrane</keyword>
<evidence type="ECO:0000259" key="3">
    <source>
        <dbReference type="Pfam" id="PF26237"/>
    </source>
</evidence>
<evidence type="ECO:0000256" key="2">
    <source>
        <dbReference type="SAM" id="Phobius"/>
    </source>
</evidence>
<name>A0A6A8GHD1_9EURY</name>
<reference evidence="5 6" key="1">
    <citation type="submission" date="2019-11" db="EMBL/GenBank/DDBJ databases">
        <title>Whole genome sequence of Haloferax sp. MBLA0076.</title>
        <authorList>
            <person name="Seo M.-J."/>
            <person name="Cho E.-S."/>
        </authorList>
    </citation>
    <scope>NUCLEOTIDE SEQUENCE [LARGE SCALE GENOMIC DNA]</scope>
    <source>
        <strain evidence="5 6">MBLA0076</strain>
    </source>
</reference>